<accession>A0AA35R431</accession>
<dbReference type="CDD" id="cd06428">
    <property type="entry name" value="M1P_guanylylT_A_like_N"/>
    <property type="match status" value="1"/>
</dbReference>
<evidence type="ECO:0000313" key="5">
    <source>
        <dbReference type="Proteomes" id="UP001174909"/>
    </source>
</evidence>
<evidence type="ECO:0000256" key="1">
    <source>
        <dbReference type="ARBA" id="ARBA00007274"/>
    </source>
</evidence>
<dbReference type="InterPro" id="IPR029044">
    <property type="entry name" value="Nucleotide-diphossugar_trans"/>
</dbReference>
<reference evidence="4" key="1">
    <citation type="submission" date="2023-03" db="EMBL/GenBank/DDBJ databases">
        <authorList>
            <person name="Steffen K."/>
            <person name="Cardenas P."/>
        </authorList>
    </citation>
    <scope>NUCLEOTIDE SEQUENCE</scope>
</reference>
<dbReference type="InterPro" id="IPR005835">
    <property type="entry name" value="NTP_transferase_dom"/>
</dbReference>
<dbReference type="GO" id="GO:0016740">
    <property type="term" value="F:transferase activity"/>
    <property type="evidence" value="ECO:0007669"/>
    <property type="project" value="InterPro"/>
</dbReference>
<dbReference type="Gene3D" id="2.160.10.10">
    <property type="entry name" value="Hexapeptide repeat proteins"/>
    <property type="match status" value="1"/>
</dbReference>
<evidence type="ECO:0000313" key="4">
    <source>
        <dbReference type="EMBL" id="CAI8002049.1"/>
    </source>
</evidence>
<protein>
    <submittedName>
        <fullName evidence="4">Mannose-1-phosphate guanyltransferase alpha-A</fullName>
    </submittedName>
</protein>
<dbReference type="Proteomes" id="UP001174909">
    <property type="component" value="Unassembled WGS sequence"/>
</dbReference>
<feature type="domain" description="Nucleotidyl transferase" evidence="2">
    <location>
        <begin position="18"/>
        <end position="231"/>
    </location>
</feature>
<evidence type="ECO:0000259" key="3">
    <source>
        <dbReference type="Pfam" id="PF25087"/>
    </source>
</evidence>
<dbReference type="InterPro" id="IPR056729">
    <property type="entry name" value="GMPPB_C"/>
</dbReference>
<dbReference type="PROSITE" id="PS00101">
    <property type="entry name" value="HEXAPEP_TRANSFERASES"/>
    <property type="match status" value="1"/>
</dbReference>
<sequence>MDLLKRQSSVFQLNGKLKAVILIGGPHVGTRFRPLSLELPQPLFPIAGSPWLQHHIEAIVKHPDVREILLIGFYNQSQQMSRFVDDMQRKYGIPIRYLQEYAPLGTAGGIYHFRDQILRGNPRAFFVFNSDVCCDFPVWEMAQFHSNVTGGNGYVILGTEANEQQALSYGCIVEEPSTHKVLHYVEKPETFVSNIINAGGYIFSPDIFQHLTRAFTANYENELIHDAARDSIDLHSSVLTPLAGNGDGGKLYVYKMNSGFWTQVKNAGHAIYANRLYLSLFKERHPEYLATNTPGGHEIYGAVRIHPSAQIDSSAVLGPNVYVGAGVVIGAGARVREAIVLDRAVIQEHSCVLHSIVGWDCVLGAWSRIEGYPSDLNPNDPVAKITSESLFNLDGRLNPSITILGQGVSVHSELIVLNTVVLPHKELTSSYKNQIIL</sequence>
<comment type="caution">
    <text evidence="4">The sequence shown here is derived from an EMBL/GenBank/DDBJ whole genome shotgun (WGS) entry which is preliminary data.</text>
</comment>
<keyword evidence="5" id="KW-1185">Reference proteome</keyword>
<organism evidence="4 5">
    <name type="scientific">Geodia barretti</name>
    <name type="common">Barrett's horny sponge</name>
    <dbReference type="NCBI Taxonomy" id="519541"/>
    <lineage>
        <taxon>Eukaryota</taxon>
        <taxon>Metazoa</taxon>
        <taxon>Porifera</taxon>
        <taxon>Demospongiae</taxon>
        <taxon>Heteroscleromorpha</taxon>
        <taxon>Tetractinellida</taxon>
        <taxon>Astrophorina</taxon>
        <taxon>Geodiidae</taxon>
        <taxon>Geodia</taxon>
    </lineage>
</organism>
<dbReference type="EMBL" id="CASHTH010000460">
    <property type="protein sequence ID" value="CAI8002049.1"/>
    <property type="molecule type" value="Genomic_DNA"/>
</dbReference>
<comment type="similarity">
    <text evidence="1">Belongs to the transferase hexapeptide repeat family.</text>
</comment>
<dbReference type="AlphaFoldDB" id="A0AA35R431"/>
<evidence type="ECO:0000259" key="2">
    <source>
        <dbReference type="Pfam" id="PF00483"/>
    </source>
</evidence>
<gene>
    <name evidence="4" type="ORF">GBAR_LOCUS3317</name>
</gene>
<name>A0AA35R431_GEOBA</name>
<dbReference type="InterPro" id="IPR018357">
    <property type="entry name" value="Hexapep_transf_CS"/>
</dbReference>
<feature type="domain" description="Mannose-1-phosphate guanyltransferase C-terminal" evidence="3">
    <location>
        <begin position="300"/>
        <end position="436"/>
    </location>
</feature>
<dbReference type="Pfam" id="PF00483">
    <property type="entry name" value="NTP_transferase"/>
    <property type="match status" value="1"/>
</dbReference>
<dbReference type="Pfam" id="PF25087">
    <property type="entry name" value="GMPPB_C"/>
    <property type="match status" value="1"/>
</dbReference>
<dbReference type="Gene3D" id="3.90.550.10">
    <property type="entry name" value="Spore Coat Polysaccharide Biosynthesis Protein SpsA, Chain A"/>
    <property type="match status" value="1"/>
</dbReference>
<dbReference type="SUPFAM" id="SSF53448">
    <property type="entry name" value="Nucleotide-diphospho-sugar transferases"/>
    <property type="match status" value="1"/>
</dbReference>
<dbReference type="InterPro" id="IPR050486">
    <property type="entry name" value="Mannose-1P_guanyltransferase"/>
</dbReference>
<dbReference type="PANTHER" id="PTHR22572">
    <property type="entry name" value="SUGAR-1-PHOSPHATE GUANYL TRANSFERASE"/>
    <property type="match status" value="1"/>
</dbReference>
<proteinExistence type="inferred from homology"/>